<dbReference type="OrthoDB" id="6022at2759"/>
<organism evidence="2 3">
    <name type="scientific">Thalassiosira oceanica</name>
    <name type="common">Marine diatom</name>
    <dbReference type="NCBI Taxonomy" id="159749"/>
    <lineage>
        <taxon>Eukaryota</taxon>
        <taxon>Sar</taxon>
        <taxon>Stramenopiles</taxon>
        <taxon>Ochrophyta</taxon>
        <taxon>Bacillariophyta</taxon>
        <taxon>Coscinodiscophyceae</taxon>
        <taxon>Thalassiosirophycidae</taxon>
        <taxon>Thalassiosirales</taxon>
        <taxon>Thalassiosiraceae</taxon>
        <taxon>Thalassiosira</taxon>
    </lineage>
</organism>
<name>K0SNQ7_THAOC</name>
<reference evidence="2 3" key="1">
    <citation type="journal article" date="2012" name="Genome Biol.">
        <title>Genome and low-iron response of an oceanic diatom adapted to chronic iron limitation.</title>
        <authorList>
            <person name="Lommer M."/>
            <person name="Specht M."/>
            <person name="Roy A.S."/>
            <person name="Kraemer L."/>
            <person name="Andreson R."/>
            <person name="Gutowska M.A."/>
            <person name="Wolf J."/>
            <person name="Bergner S.V."/>
            <person name="Schilhabel M.B."/>
            <person name="Klostermeier U.C."/>
            <person name="Beiko R.G."/>
            <person name="Rosenstiel P."/>
            <person name="Hippler M."/>
            <person name="Laroche J."/>
        </authorList>
    </citation>
    <scope>NUCLEOTIDE SEQUENCE [LARGE SCALE GENOMIC DNA]</scope>
    <source>
        <strain evidence="2 3">CCMP1005</strain>
    </source>
</reference>
<dbReference type="EMBL" id="AGNL01018765">
    <property type="protein sequence ID" value="EJK62576.1"/>
    <property type="molecule type" value="Genomic_DNA"/>
</dbReference>
<keyword evidence="3" id="KW-1185">Reference proteome</keyword>
<gene>
    <name evidence="2" type="ORF">THAOC_16796</name>
</gene>
<feature type="region of interest" description="Disordered" evidence="1">
    <location>
        <begin position="178"/>
        <end position="215"/>
    </location>
</feature>
<protein>
    <submittedName>
        <fullName evidence="2">Uncharacterized protein</fullName>
    </submittedName>
</protein>
<comment type="caution">
    <text evidence="2">The sequence shown here is derived from an EMBL/GenBank/DDBJ whole genome shotgun (WGS) entry which is preliminary data.</text>
</comment>
<dbReference type="AlphaFoldDB" id="K0SNQ7"/>
<dbReference type="Proteomes" id="UP000266841">
    <property type="component" value="Unassembled WGS sequence"/>
</dbReference>
<accession>K0SNQ7</accession>
<proteinExistence type="predicted"/>
<feature type="compositionally biased region" description="Basic and acidic residues" evidence="1">
    <location>
        <begin position="319"/>
        <end position="331"/>
    </location>
</feature>
<feature type="compositionally biased region" description="Basic and acidic residues" evidence="1">
    <location>
        <begin position="339"/>
        <end position="350"/>
    </location>
</feature>
<feature type="compositionally biased region" description="Basic and acidic residues" evidence="1">
    <location>
        <begin position="271"/>
        <end position="280"/>
    </location>
</feature>
<evidence type="ECO:0000256" key="1">
    <source>
        <dbReference type="SAM" id="MobiDB-lite"/>
    </source>
</evidence>
<feature type="compositionally biased region" description="Basic residues" evidence="1">
    <location>
        <begin position="31"/>
        <end position="41"/>
    </location>
</feature>
<feature type="region of interest" description="Disordered" evidence="1">
    <location>
        <begin position="245"/>
        <end position="357"/>
    </location>
</feature>
<evidence type="ECO:0000313" key="2">
    <source>
        <dbReference type="EMBL" id="EJK62576.1"/>
    </source>
</evidence>
<feature type="region of interest" description="Disordered" evidence="1">
    <location>
        <begin position="1"/>
        <end position="108"/>
    </location>
</feature>
<sequence length="357" mass="38679">MSHAHGAHGTQAVQARQPAAGRRRDAAPTTNHKRSRGHKGGGGRSDREDPTRTSLGQIDGVISLIRPLQATSVPGRRPVQRPTSSLAARFTPFELGSGGPTYKQAKGLPRPRRIDAMKKGLVVPDGINHIVTVGSGPGGSTAPEREGPKPRAERIIVASRDGGVELPRRAVWPLLDGALGASSPPRAGRNSVERRAMLRGRPTSMLELDGGHDGGWNEEAATFGSVDRRVTSDRRGARRRLRLSCPSRSVKSGGPRIGGGHDDDDAVTLSSRREGQEDVVRTCGLQNPGDFAAAERKLRKRQRRELEKYNAKNGGEGRTVYRDKSGRRKEFNPAVDEAELARTEREERQARSNKGAR</sequence>
<evidence type="ECO:0000313" key="3">
    <source>
        <dbReference type="Proteomes" id="UP000266841"/>
    </source>
</evidence>
<feature type="region of interest" description="Disordered" evidence="1">
    <location>
        <begin position="131"/>
        <end position="151"/>
    </location>
</feature>